<dbReference type="Proteomes" id="UP000015524">
    <property type="component" value="Unassembled WGS sequence"/>
</dbReference>
<evidence type="ECO:0000313" key="1">
    <source>
        <dbReference type="EMBL" id="EQB01901.1"/>
    </source>
</evidence>
<gene>
    <name evidence="1" type="ORF">L485_09715</name>
</gene>
<proteinExistence type="predicted"/>
<protein>
    <recommendedName>
        <fullName evidence="3">AMP-binding enzyme C-terminal domain-containing protein</fullName>
    </recommendedName>
</protein>
<sequence length="134" mass="14579">MESDVDVAGRISENMRADPATNAMEFGGRWRSWGQLTAFSNSLEGWLRGEGISQNLAIGIVARNRPAHVAVAVIERHPAHNPTAGELDSHLRDRLASPQIPVKYLIVDALPYTASTNVNLKAVRELVEQAVAQA</sequence>
<evidence type="ECO:0008006" key="3">
    <source>
        <dbReference type="Google" id="ProtNLM"/>
    </source>
</evidence>
<dbReference type="InterPro" id="IPR045851">
    <property type="entry name" value="AMP-bd_C_sf"/>
</dbReference>
<name>T0GDR9_9SPHN</name>
<organism evidence="1 2">
    <name type="scientific">Sphingobium baderi LL03</name>
    <dbReference type="NCBI Taxonomy" id="1114964"/>
    <lineage>
        <taxon>Bacteria</taxon>
        <taxon>Pseudomonadati</taxon>
        <taxon>Pseudomonadota</taxon>
        <taxon>Alphaproteobacteria</taxon>
        <taxon>Sphingomonadales</taxon>
        <taxon>Sphingomonadaceae</taxon>
        <taxon>Sphingobium</taxon>
    </lineage>
</organism>
<dbReference type="Gene3D" id="3.30.300.30">
    <property type="match status" value="1"/>
</dbReference>
<dbReference type="PATRIC" id="fig|1114964.3.peg.1894"/>
<reference evidence="1 2" key="1">
    <citation type="journal article" date="2013" name="Genome Announc.">
        <title>Draft Genome Sequence of a Hexachlorocyclohexane-Degrading Bacterium, Sphingobium baderi Strain LL03T.</title>
        <authorList>
            <person name="Kaur J."/>
            <person name="Verma H."/>
            <person name="Tripathi C."/>
            <person name="Khurana J.P."/>
            <person name="Lal R."/>
        </authorList>
    </citation>
    <scope>NUCLEOTIDE SEQUENCE [LARGE SCALE GENOMIC DNA]</scope>
    <source>
        <strain evidence="1 2">LL03</strain>
    </source>
</reference>
<evidence type="ECO:0000313" key="2">
    <source>
        <dbReference type="Proteomes" id="UP000015524"/>
    </source>
</evidence>
<accession>T0GDR9</accession>
<dbReference type="SUPFAM" id="SSF56801">
    <property type="entry name" value="Acetyl-CoA synthetase-like"/>
    <property type="match status" value="2"/>
</dbReference>
<dbReference type="AlphaFoldDB" id="T0GDR9"/>
<comment type="caution">
    <text evidence="1">The sequence shown here is derived from an EMBL/GenBank/DDBJ whole genome shotgun (WGS) entry which is preliminary data.</text>
</comment>
<keyword evidence="2" id="KW-1185">Reference proteome</keyword>
<dbReference type="EMBL" id="ATIB01000054">
    <property type="protein sequence ID" value="EQB01901.1"/>
    <property type="molecule type" value="Genomic_DNA"/>
</dbReference>